<feature type="transmembrane region" description="Helical" evidence="1">
    <location>
        <begin position="193"/>
        <end position="215"/>
    </location>
</feature>
<dbReference type="GO" id="GO:0010468">
    <property type="term" value="P:regulation of gene expression"/>
    <property type="evidence" value="ECO:0007669"/>
    <property type="project" value="InterPro"/>
</dbReference>
<feature type="transmembrane region" description="Helical" evidence="1">
    <location>
        <begin position="249"/>
        <end position="267"/>
    </location>
</feature>
<evidence type="ECO:0000313" key="2">
    <source>
        <dbReference type="EMBL" id="CUB02652.1"/>
    </source>
</evidence>
<keyword evidence="1" id="KW-0472">Membrane</keyword>
<feature type="transmembrane region" description="Helical" evidence="1">
    <location>
        <begin position="163"/>
        <end position="181"/>
    </location>
</feature>
<organism evidence="2 3">
    <name type="scientific">Marinomonas fungiae</name>
    <dbReference type="NCBI Taxonomy" id="1137284"/>
    <lineage>
        <taxon>Bacteria</taxon>
        <taxon>Pseudomonadati</taxon>
        <taxon>Pseudomonadota</taxon>
        <taxon>Gammaproteobacteria</taxon>
        <taxon>Oceanospirillales</taxon>
        <taxon>Oceanospirillaceae</taxon>
        <taxon>Marinomonas</taxon>
    </lineage>
</organism>
<dbReference type="PANTHER" id="PTHR38457">
    <property type="entry name" value="REGULATOR ABRB-RELATED"/>
    <property type="match status" value="1"/>
</dbReference>
<reference evidence="3" key="1">
    <citation type="submission" date="2015-08" db="EMBL/GenBank/DDBJ databases">
        <authorList>
            <person name="Varghese N."/>
        </authorList>
    </citation>
    <scope>NUCLEOTIDE SEQUENCE [LARGE SCALE GENOMIC DNA]</scope>
    <source>
        <strain evidence="3">JCM 18476</strain>
    </source>
</reference>
<dbReference type="GO" id="GO:0016020">
    <property type="term" value="C:membrane"/>
    <property type="evidence" value="ECO:0007669"/>
    <property type="project" value="InterPro"/>
</dbReference>
<evidence type="ECO:0000313" key="3">
    <source>
        <dbReference type="Proteomes" id="UP000182769"/>
    </source>
</evidence>
<dbReference type="RefSeq" id="WP_055461603.1">
    <property type="nucleotide sequence ID" value="NZ_CYHG01000001.1"/>
</dbReference>
<feature type="transmembrane region" description="Helical" evidence="1">
    <location>
        <begin position="133"/>
        <end position="151"/>
    </location>
</feature>
<dbReference type="Proteomes" id="UP000182769">
    <property type="component" value="Unassembled WGS sequence"/>
</dbReference>
<dbReference type="EMBL" id="CYHG01000001">
    <property type="protein sequence ID" value="CUB02652.1"/>
    <property type="molecule type" value="Genomic_DNA"/>
</dbReference>
<dbReference type="InterPro" id="IPR007820">
    <property type="entry name" value="AbrB_fam"/>
</dbReference>
<sequence>MSDPQNDSKTAFISTPKAFNKPRHWCLLVVISSLFVTGLELLSAPAAFLLGPMLAAIILVVSDHPLTLHTLPFRLAQTVVGVMIASHLPLSTFADIAEQWQVYLFGTAMTILASGIVGVALTKSALLPGTTAIWGTSPGAAGVMTIMSESYGADMRLVAVMQYTRVAFCALAAMLTAGLLVEPEALPSSSTHWFVSNWHNFLVTLILVILALLVATKVRISGGFLLLPMFISFVLQSFNLIVIELPQSLLMLAFATMGWGIGFRFTPAVVRHALHVLPFILLSIFFLLLMNVLVAWVLVLWIDIDFLSAFLGTSPGGADSVAIIAANIPVDTGFVMTMQVSRFLLVMIVGPLLAKWLSTKLIR</sequence>
<feature type="transmembrane region" description="Helical" evidence="1">
    <location>
        <begin position="26"/>
        <end position="59"/>
    </location>
</feature>
<dbReference type="PANTHER" id="PTHR38457:SF1">
    <property type="entry name" value="REGULATOR ABRB-RELATED"/>
    <property type="match status" value="1"/>
</dbReference>
<feature type="transmembrane region" description="Helical" evidence="1">
    <location>
        <begin position="71"/>
        <end position="90"/>
    </location>
</feature>
<proteinExistence type="predicted"/>
<evidence type="ECO:0000256" key="1">
    <source>
        <dbReference type="SAM" id="Phobius"/>
    </source>
</evidence>
<dbReference type="PIRSF" id="PIRSF038991">
    <property type="entry name" value="Protein_AbrB"/>
    <property type="match status" value="1"/>
</dbReference>
<feature type="transmembrane region" description="Helical" evidence="1">
    <location>
        <begin position="340"/>
        <end position="357"/>
    </location>
</feature>
<name>A0A0K6IH74_9GAMM</name>
<accession>A0A0K6IH74</accession>
<gene>
    <name evidence="2" type="ORF">Ga0061065_101493</name>
</gene>
<dbReference type="STRING" id="1137284.GCA_001418205_00494"/>
<keyword evidence="1" id="KW-1133">Transmembrane helix</keyword>
<dbReference type="OrthoDB" id="7157734at2"/>
<dbReference type="AlphaFoldDB" id="A0A0K6IH74"/>
<feature type="transmembrane region" description="Helical" evidence="1">
    <location>
        <begin position="279"/>
        <end position="302"/>
    </location>
</feature>
<feature type="transmembrane region" description="Helical" evidence="1">
    <location>
        <begin position="222"/>
        <end position="243"/>
    </location>
</feature>
<protein>
    <submittedName>
        <fullName evidence="2">Membrane protein AbrB duplication</fullName>
    </submittedName>
</protein>
<keyword evidence="3" id="KW-1185">Reference proteome</keyword>
<feature type="transmembrane region" description="Helical" evidence="1">
    <location>
        <begin position="102"/>
        <end position="121"/>
    </location>
</feature>
<keyword evidence="1" id="KW-0812">Transmembrane</keyword>
<dbReference type="NCBIfam" id="TIGR03082">
    <property type="entry name" value="Gneg_AbrB_dup"/>
    <property type="match status" value="2"/>
</dbReference>
<dbReference type="InterPro" id="IPR017516">
    <property type="entry name" value="AbrB_dup"/>
</dbReference>
<dbReference type="Pfam" id="PF05145">
    <property type="entry name" value="AbrB"/>
    <property type="match status" value="1"/>
</dbReference>